<dbReference type="SMART" id="SM00480">
    <property type="entry name" value="POL3Bc"/>
    <property type="match status" value="1"/>
</dbReference>
<dbReference type="PANTHER" id="PTHR30478:SF0">
    <property type="entry name" value="BETA SLIDING CLAMP"/>
    <property type="match status" value="1"/>
</dbReference>
<evidence type="ECO:0000256" key="9">
    <source>
        <dbReference type="PIRNR" id="PIRNR000804"/>
    </source>
</evidence>
<dbReference type="GO" id="GO:0003887">
    <property type="term" value="F:DNA-directed DNA polymerase activity"/>
    <property type="evidence" value="ECO:0007669"/>
    <property type="project" value="UniProtKB-UniRule"/>
</dbReference>
<dbReference type="Pfam" id="PF02768">
    <property type="entry name" value="DNA_pol3_beta_3"/>
    <property type="match status" value="1"/>
</dbReference>
<accession>A3IQ57</accession>
<dbReference type="InterPro" id="IPR022637">
    <property type="entry name" value="DNA_polIII_beta_cen"/>
</dbReference>
<dbReference type="InterPro" id="IPR046938">
    <property type="entry name" value="DNA_clamp_sf"/>
</dbReference>
<reference evidence="13 14" key="1">
    <citation type="submission" date="2007-03" db="EMBL/GenBank/DDBJ databases">
        <authorList>
            <person name="Stal L."/>
            <person name="Ferriera S."/>
            <person name="Johnson J."/>
            <person name="Kravitz S."/>
            <person name="Beeson K."/>
            <person name="Sutton G."/>
            <person name="Rogers Y.-H."/>
            <person name="Friedman R."/>
            <person name="Frazier M."/>
            <person name="Venter J.C."/>
        </authorList>
    </citation>
    <scope>NUCLEOTIDE SEQUENCE [LARGE SCALE GENOMIC DNA]</scope>
    <source>
        <strain evidence="13 14">CCY0110</strain>
    </source>
</reference>
<keyword evidence="5 9" id="KW-0548">Nucleotidyltransferase</keyword>
<keyword evidence="3 9" id="KW-0963">Cytoplasm</keyword>
<dbReference type="InterPro" id="IPR022634">
    <property type="entry name" value="DNA_polIII_beta_N"/>
</dbReference>
<comment type="caution">
    <text evidence="13">The sequence shown here is derived from an EMBL/GenBank/DDBJ whole genome shotgun (WGS) entry which is preliminary data.</text>
</comment>
<comment type="function">
    <text evidence="9">Confers DNA tethering and processivity to DNA polymerases and other proteins. Acts as a clamp, forming a ring around DNA (a reaction catalyzed by the clamp-loading complex) which diffuses in an ATP-independent manner freely and bidirectionally along dsDNA. Initially characterized for its ability to contact the catalytic subunit of DNA polymerase III (Pol III), a complex, multichain enzyme responsible for most of the replicative synthesis in bacteria; Pol III exhibits 3'-5' exonuclease proofreading activity. The beta chain is required for initiation of replication as well as for processivity of DNA replication.</text>
</comment>
<evidence type="ECO:0000256" key="6">
    <source>
        <dbReference type="ARBA" id="ARBA00022705"/>
    </source>
</evidence>
<dbReference type="AlphaFoldDB" id="A3IQ57"/>
<organism evidence="13 14">
    <name type="scientific">Crocosphaera chwakensis CCY0110</name>
    <dbReference type="NCBI Taxonomy" id="391612"/>
    <lineage>
        <taxon>Bacteria</taxon>
        <taxon>Bacillati</taxon>
        <taxon>Cyanobacteriota</taxon>
        <taxon>Cyanophyceae</taxon>
        <taxon>Oscillatoriophycideae</taxon>
        <taxon>Chroococcales</taxon>
        <taxon>Aphanothecaceae</taxon>
        <taxon>Crocosphaera</taxon>
        <taxon>Crocosphaera chwakensis</taxon>
    </lineage>
</organism>
<evidence type="ECO:0000259" key="11">
    <source>
        <dbReference type="Pfam" id="PF02767"/>
    </source>
</evidence>
<dbReference type="Gene3D" id="3.10.150.10">
    <property type="entry name" value="DNA Polymerase III, subunit A, domain 2"/>
    <property type="match status" value="1"/>
</dbReference>
<evidence type="ECO:0000313" key="14">
    <source>
        <dbReference type="Proteomes" id="UP000003781"/>
    </source>
</evidence>
<evidence type="ECO:0000259" key="12">
    <source>
        <dbReference type="Pfam" id="PF02768"/>
    </source>
</evidence>
<dbReference type="Gene3D" id="3.70.10.10">
    <property type="match status" value="1"/>
</dbReference>
<sequence>MKFVCSQSDLNSNLSLVSRAVPSRPTHPILANVLMVADSQKNRVSLTAFDLSLGIETSFSADVSEDGQITLPAKLLNDIVSRLPEGEITLMSEETENNDSHIVALKCASGQFQVRAMDAEEFPPLPTVEEGESLQLPIVMLTEGLKGALFAASSDETKQILTGVHLTGTPDSLEFAATDGHRLSVVETTLPPQTDEDNEDETSSEMPNLEGFAVTIPARALRELERMIGNRNESDAIALQVDEAQVVFQLGHQRLTVRKLDGAYPNYQMLIPKEFTRTISLERKRLLSSLERVAVLADQKNNLVKCTFNHEEGQVSLSVETQDLGSAKESMPAEVTGESGEIAFNVKYLMDGLKALPTKEIKMQLNEGNQPVIFNPLGGLQMTYLVMPVQIVK</sequence>
<dbReference type="Pfam" id="PF00712">
    <property type="entry name" value="DNA_pol3_beta"/>
    <property type="match status" value="1"/>
</dbReference>
<dbReference type="EMBL" id="AAXW01000014">
    <property type="protein sequence ID" value="EAZ91397.1"/>
    <property type="molecule type" value="Genomic_DNA"/>
</dbReference>
<dbReference type="NCBIfam" id="TIGR00663">
    <property type="entry name" value="dnan"/>
    <property type="match status" value="1"/>
</dbReference>
<dbReference type="SUPFAM" id="SSF55979">
    <property type="entry name" value="DNA clamp"/>
    <property type="match status" value="3"/>
</dbReference>
<dbReference type="GO" id="GO:0006271">
    <property type="term" value="P:DNA strand elongation involved in DNA replication"/>
    <property type="evidence" value="ECO:0007669"/>
    <property type="project" value="TreeGrafter"/>
</dbReference>
<evidence type="ECO:0000259" key="10">
    <source>
        <dbReference type="Pfam" id="PF00712"/>
    </source>
</evidence>
<protein>
    <recommendedName>
        <fullName evidence="9">Beta sliding clamp</fullName>
    </recommendedName>
</protein>
<dbReference type="InterPro" id="IPR001001">
    <property type="entry name" value="DNA_polIII_beta"/>
</dbReference>
<evidence type="ECO:0000256" key="5">
    <source>
        <dbReference type="ARBA" id="ARBA00022695"/>
    </source>
</evidence>
<comment type="similarity">
    <text evidence="2 9">Belongs to the beta sliding clamp family.</text>
</comment>
<evidence type="ECO:0000256" key="2">
    <source>
        <dbReference type="ARBA" id="ARBA00010752"/>
    </source>
</evidence>
<dbReference type="eggNOG" id="COG0592">
    <property type="taxonomic scope" value="Bacteria"/>
</dbReference>
<dbReference type="Proteomes" id="UP000003781">
    <property type="component" value="Unassembled WGS sequence"/>
</dbReference>
<feature type="domain" description="DNA polymerase III beta sliding clamp N-terminal" evidence="10">
    <location>
        <begin position="1"/>
        <end position="126"/>
    </location>
</feature>
<dbReference type="GO" id="GO:0005737">
    <property type="term" value="C:cytoplasm"/>
    <property type="evidence" value="ECO:0007669"/>
    <property type="project" value="UniProtKB-SubCell"/>
</dbReference>
<keyword evidence="4 9" id="KW-0808">Transferase</keyword>
<dbReference type="GO" id="GO:0003677">
    <property type="term" value="F:DNA binding"/>
    <property type="evidence" value="ECO:0007669"/>
    <property type="project" value="UniProtKB-UniRule"/>
</dbReference>
<dbReference type="PIRSF" id="PIRSF000804">
    <property type="entry name" value="DNA_pol_III_b"/>
    <property type="match status" value="1"/>
</dbReference>
<dbReference type="GO" id="GO:0008408">
    <property type="term" value="F:3'-5' exonuclease activity"/>
    <property type="evidence" value="ECO:0007669"/>
    <property type="project" value="InterPro"/>
</dbReference>
<keyword evidence="14" id="KW-1185">Reference proteome</keyword>
<evidence type="ECO:0000256" key="1">
    <source>
        <dbReference type="ARBA" id="ARBA00004496"/>
    </source>
</evidence>
<evidence type="ECO:0000256" key="4">
    <source>
        <dbReference type="ARBA" id="ARBA00022679"/>
    </source>
</evidence>
<evidence type="ECO:0000256" key="7">
    <source>
        <dbReference type="ARBA" id="ARBA00022932"/>
    </source>
</evidence>
<dbReference type="Pfam" id="PF02767">
    <property type="entry name" value="DNA_pol3_beta_2"/>
    <property type="match status" value="1"/>
</dbReference>
<dbReference type="InterPro" id="IPR022635">
    <property type="entry name" value="DNA_polIII_beta_C"/>
</dbReference>
<feature type="domain" description="DNA polymerase III beta sliding clamp central" evidence="11">
    <location>
        <begin position="146"/>
        <end position="266"/>
    </location>
</feature>
<keyword evidence="8" id="KW-0238">DNA-binding</keyword>
<comment type="subunit">
    <text evidence="9">Forms a ring-shaped head-to-tail homodimer around DNA.</text>
</comment>
<dbReference type="RefSeq" id="WP_008275522.1">
    <property type="nucleotide sequence ID" value="NZ_AAXW01000014.1"/>
</dbReference>
<evidence type="ECO:0000313" key="13">
    <source>
        <dbReference type="EMBL" id="EAZ91397.1"/>
    </source>
</evidence>
<keyword evidence="7 9" id="KW-0239">DNA-directed DNA polymerase</keyword>
<dbReference type="PANTHER" id="PTHR30478">
    <property type="entry name" value="DNA POLYMERASE III SUBUNIT BETA"/>
    <property type="match status" value="1"/>
</dbReference>
<feature type="domain" description="DNA polymerase III beta sliding clamp C-terminal" evidence="12">
    <location>
        <begin position="270"/>
        <end position="389"/>
    </location>
</feature>
<gene>
    <name evidence="13" type="ORF">CY0110_05487</name>
</gene>
<comment type="subcellular location">
    <subcellularLocation>
        <location evidence="1 9">Cytoplasm</location>
    </subcellularLocation>
</comment>
<dbReference type="OrthoDB" id="8421503at2"/>
<dbReference type="GO" id="GO:0009360">
    <property type="term" value="C:DNA polymerase III complex"/>
    <property type="evidence" value="ECO:0007669"/>
    <property type="project" value="InterPro"/>
</dbReference>
<dbReference type="CDD" id="cd00140">
    <property type="entry name" value="beta_clamp"/>
    <property type="match status" value="1"/>
</dbReference>
<evidence type="ECO:0000256" key="8">
    <source>
        <dbReference type="ARBA" id="ARBA00023125"/>
    </source>
</evidence>
<keyword evidence="6 9" id="KW-0235">DNA replication</keyword>
<proteinExistence type="inferred from homology"/>
<name>A3IQ57_9CHRO</name>
<evidence type="ECO:0000256" key="3">
    <source>
        <dbReference type="ARBA" id="ARBA00022490"/>
    </source>
</evidence>